<evidence type="ECO:0000256" key="2">
    <source>
        <dbReference type="ARBA" id="ARBA00022679"/>
    </source>
</evidence>
<keyword evidence="4" id="KW-1185">Reference proteome</keyword>
<dbReference type="RefSeq" id="WP_191101542.1">
    <property type="nucleotide sequence ID" value="NZ_JACXXH010000006.1"/>
</dbReference>
<dbReference type="Proteomes" id="UP000627521">
    <property type="component" value="Unassembled WGS sequence"/>
</dbReference>
<dbReference type="PANTHER" id="PTHR23416:SF23">
    <property type="entry name" value="ACETYLTRANSFERASE C18B11.09C-RELATED"/>
    <property type="match status" value="1"/>
</dbReference>
<dbReference type="Gene3D" id="2.160.10.10">
    <property type="entry name" value="Hexapeptide repeat proteins"/>
    <property type="match status" value="1"/>
</dbReference>
<keyword evidence="2" id="KW-0808">Transferase</keyword>
<proteinExistence type="inferred from homology"/>
<dbReference type="InterPro" id="IPR011004">
    <property type="entry name" value="Trimer_LpxA-like_sf"/>
</dbReference>
<evidence type="ECO:0000313" key="3">
    <source>
        <dbReference type="EMBL" id="MBD3864141.1"/>
    </source>
</evidence>
<keyword evidence="3" id="KW-0012">Acyltransferase</keyword>
<evidence type="ECO:0000256" key="1">
    <source>
        <dbReference type="ARBA" id="ARBA00007274"/>
    </source>
</evidence>
<dbReference type="PANTHER" id="PTHR23416">
    <property type="entry name" value="SIALIC ACID SYNTHASE-RELATED"/>
    <property type="match status" value="1"/>
</dbReference>
<gene>
    <name evidence="3" type="ORF">IEG06_11825</name>
</gene>
<evidence type="ECO:0000313" key="4">
    <source>
        <dbReference type="Proteomes" id="UP000627521"/>
    </source>
</evidence>
<sequence length="170" mass="18131">MKTYINFINSLIFKILPETRFYGTKRFLLRAAGISIGVNSRVCSSVRFLGNGDVEIGDNVWIGPQTLISSSKPATIKIKSHVGIGPQVYIATGTHKIDYTGVSSLGAGINLDIVIDEGAWISAKSVLIPGVRVNRRAIVAAGAVVNKDVPENTMVGGVPAKVIKILKDNV</sequence>
<reference evidence="3 4" key="1">
    <citation type="submission" date="2020-09" db="EMBL/GenBank/DDBJ databases">
        <title>Bacillus nautilus sp. nov., Chryseoglobus crepusculi sp. nov, and Psychrobacter noctis sp. nov., isolated from deep-sea sponges from the equatorial Atlantic.</title>
        <authorList>
            <person name="Stennett H.L."/>
            <person name="Williams S.E."/>
        </authorList>
    </citation>
    <scope>NUCLEOTIDE SEQUENCE [LARGE SCALE GENOMIC DNA]</scope>
    <source>
        <strain evidence="3 4">28M-24</strain>
    </source>
</reference>
<dbReference type="CDD" id="cd04647">
    <property type="entry name" value="LbH_MAT_like"/>
    <property type="match status" value="1"/>
</dbReference>
<comment type="similarity">
    <text evidence="1">Belongs to the transferase hexapeptide repeat family.</text>
</comment>
<dbReference type="SUPFAM" id="SSF51161">
    <property type="entry name" value="Trimeric LpxA-like enzymes"/>
    <property type="match status" value="1"/>
</dbReference>
<comment type="caution">
    <text evidence="3">The sequence shown here is derived from an EMBL/GenBank/DDBJ whole genome shotgun (WGS) entry which is preliminary data.</text>
</comment>
<dbReference type="EMBL" id="JACXXH010000006">
    <property type="protein sequence ID" value="MBD3864141.1"/>
    <property type="molecule type" value="Genomic_DNA"/>
</dbReference>
<organism evidence="3 4">
    <name type="scientific">Olleya marilimosa</name>
    <dbReference type="NCBI Taxonomy" id="272164"/>
    <lineage>
        <taxon>Bacteria</taxon>
        <taxon>Pseudomonadati</taxon>
        <taxon>Bacteroidota</taxon>
        <taxon>Flavobacteriia</taxon>
        <taxon>Flavobacteriales</taxon>
        <taxon>Flavobacteriaceae</taxon>
    </lineage>
</organism>
<name>A0ABR8LVD5_9FLAO</name>
<dbReference type="InterPro" id="IPR051159">
    <property type="entry name" value="Hexapeptide_acetyltransf"/>
</dbReference>
<protein>
    <submittedName>
        <fullName evidence="3">Acyltransferase</fullName>
    </submittedName>
</protein>
<accession>A0ABR8LVD5</accession>
<dbReference type="GO" id="GO:0016746">
    <property type="term" value="F:acyltransferase activity"/>
    <property type="evidence" value="ECO:0007669"/>
    <property type="project" value="UniProtKB-KW"/>
</dbReference>